<evidence type="ECO:0000313" key="3">
    <source>
        <dbReference type="EMBL" id="GME73924.1"/>
    </source>
</evidence>
<accession>A0A9W6T2C0</accession>
<evidence type="ECO:0000313" key="4">
    <source>
        <dbReference type="Proteomes" id="UP001165120"/>
    </source>
</evidence>
<keyword evidence="2" id="KW-0812">Transmembrane</keyword>
<feature type="region of interest" description="Disordered" evidence="1">
    <location>
        <begin position="17"/>
        <end position="56"/>
    </location>
</feature>
<feature type="compositionally biased region" description="Polar residues" evidence="1">
    <location>
        <begin position="76"/>
        <end position="98"/>
    </location>
</feature>
<dbReference type="EMBL" id="BSXN01001641">
    <property type="protein sequence ID" value="GME73924.1"/>
    <property type="molecule type" value="Genomic_DNA"/>
</dbReference>
<feature type="compositionally biased region" description="Polar residues" evidence="1">
    <location>
        <begin position="23"/>
        <end position="37"/>
    </location>
</feature>
<evidence type="ECO:0000256" key="2">
    <source>
        <dbReference type="SAM" id="Phobius"/>
    </source>
</evidence>
<name>A0A9W6T2C0_CANBO</name>
<keyword evidence="2" id="KW-0472">Membrane</keyword>
<protein>
    <submittedName>
        <fullName evidence="3">Unnamed protein product</fullName>
    </submittedName>
</protein>
<dbReference type="Proteomes" id="UP001165120">
    <property type="component" value="Unassembled WGS sequence"/>
</dbReference>
<feature type="transmembrane region" description="Helical" evidence="2">
    <location>
        <begin position="116"/>
        <end position="137"/>
    </location>
</feature>
<keyword evidence="2" id="KW-1133">Transmembrane helix</keyword>
<proteinExistence type="predicted"/>
<comment type="caution">
    <text evidence="3">The sequence shown here is derived from an EMBL/GenBank/DDBJ whole genome shotgun (WGS) entry which is preliminary data.</text>
</comment>
<evidence type="ECO:0000256" key="1">
    <source>
        <dbReference type="SAM" id="MobiDB-lite"/>
    </source>
</evidence>
<feature type="region of interest" description="Disordered" evidence="1">
    <location>
        <begin position="70"/>
        <end position="98"/>
    </location>
</feature>
<sequence length="640" mass="73131">MNFDNYLQRNLSTILEQEEPLSRANSNQNIDPYTDQLSESHEQHQQQSYGSTSFEEPNEETSLLQSGLQLAGSRPGSFSGSFTGSQRRQRSATSLSQSGRVRRESKIYSSSNYPKLRLFIIILFIIFFIFLVGSIIAQIKDRIISSIYVELNGIELNPINTNGITGTLKLTTKNNYDQIKNNYIRNLIIFTSSLIKFIYINSNSYYRVFYKDIYSNYTDPNNSATTEIFSLFNLNIQDPLKLSLVNGVESYNEIKFFVDNISEGSGDLISSISNSLSNGDINYNKIPIELEALLDSKIEINSFFTFNLNDFKIKKLNELDLISLMNTYHGGNNSSNKISIVDYSLTTNEQETMYDFNSTIKVNYLSFPIKFELPETNWKLYLNNCEKDNQFQIVSLHLESFKIDTVRFNDTAVSGSVPAITKYKSPNIISLNANLKPFDSEIDQVKCKSTGTTVFQNFIDSLLSNNTTSEIEFFVKNSQLSNHNDNEDEIPHWFTKLLNRLNLRIKNHFTYPDITLSLNLNETNSNFTDKYINRTNVNNLYIQINKDSNNDLDNTADLMVTSDISVILNNGINSFKKSAITSGNGVIDFIAPESSHSYVNINLHDIHQAHNLNDHQEEYNVKIKDMGISIRDPNYTNEYK</sequence>
<reference evidence="3" key="1">
    <citation type="submission" date="2023-04" db="EMBL/GenBank/DDBJ databases">
        <title>Candida boidinii NBRC 10035.</title>
        <authorList>
            <person name="Ichikawa N."/>
            <person name="Sato H."/>
            <person name="Tonouchi N."/>
        </authorList>
    </citation>
    <scope>NUCLEOTIDE SEQUENCE</scope>
    <source>
        <strain evidence="3">NBRC 10035</strain>
    </source>
</reference>
<organism evidence="3 4">
    <name type="scientific">Candida boidinii</name>
    <name type="common">Yeast</name>
    <dbReference type="NCBI Taxonomy" id="5477"/>
    <lineage>
        <taxon>Eukaryota</taxon>
        <taxon>Fungi</taxon>
        <taxon>Dikarya</taxon>
        <taxon>Ascomycota</taxon>
        <taxon>Saccharomycotina</taxon>
        <taxon>Pichiomycetes</taxon>
        <taxon>Pichiales</taxon>
        <taxon>Pichiaceae</taxon>
        <taxon>Ogataea</taxon>
        <taxon>Ogataea/Candida clade</taxon>
    </lineage>
</organism>
<dbReference type="AlphaFoldDB" id="A0A9W6T2C0"/>
<keyword evidence="4" id="KW-1185">Reference proteome</keyword>
<gene>
    <name evidence="3" type="ORF">Cboi02_000422800</name>
</gene>